<name>A0AAX2M1X5_CAMJU</name>
<sequence length="38" mass="4352">MRNLILLQVFSHAEELNNNKIRELIESSSEANGPQNKN</sequence>
<dbReference type="EMBL" id="UFVB01000001">
    <property type="protein sequence ID" value="SUW93661.1"/>
    <property type="molecule type" value="Genomic_DNA"/>
</dbReference>
<evidence type="ECO:0000313" key="2">
    <source>
        <dbReference type="Proteomes" id="UP000254131"/>
    </source>
</evidence>
<comment type="caution">
    <text evidence="1">The sequence shown here is derived from an EMBL/GenBank/DDBJ whole genome shotgun (WGS) entry which is preliminary data.</text>
</comment>
<organism evidence="1 2">
    <name type="scientific">Campylobacter jejuni</name>
    <dbReference type="NCBI Taxonomy" id="197"/>
    <lineage>
        <taxon>Bacteria</taxon>
        <taxon>Pseudomonadati</taxon>
        <taxon>Campylobacterota</taxon>
        <taxon>Epsilonproteobacteria</taxon>
        <taxon>Campylobacterales</taxon>
        <taxon>Campylobacteraceae</taxon>
        <taxon>Campylobacter</taxon>
    </lineage>
</organism>
<dbReference type="Proteomes" id="UP000254131">
    <property type="component" value="Unassembled WGS sequence"/>
</dbReference>
<dbReference type="AlphaFoldDB" id="A0AAX2M1X5"/>
<proteinExistence type="predicted"/>
<protein>
    <submittedName>
        <fullName evidence="1">Outer membrane protein</fullName>
    </submittedName>
</protein>
<accession>A0AAX2M1X5</accession>
<evidence type="ECO:0000313" key="1">
    <source>
        <dbReference type="EMBL" id="SUW93661.1"/>
    </source>
</evidence>
<gene>
    <name evidence="1" type="ORF">NCTC13105_01531</name>
</gene>
<reference evidence="1 2" key="1">
    <citation type="submission" date="2018-06" db="EMBL/GenBank/DDBJ databases">
        <authorList>
            <consortium name="Pathogen Informatics"/>
            <person name="Doyle S."/>
        </authorList>
    </citation>
    <scope>NUCLEOTIDE SEQUENCE [LARGE SCALE GENOMIC DNA]</scope>
    <source>
        <strain evidence="1 2">NCTC13105</strain>
    </source>
</reference>